<feature type="non-terminal residue" evidence="2">
    <location>
        <position position="89"/>
    </location>
</feature>
<keyword evidence="1" id="KW-0472">Membrane</keyword>
<name>A0A383BXW0_9ZZZZ</name>
<keyword evidence="1" id="KW-0812">Transmembrane</keyword>
<gene>
    <name evidence="2" type="ORF">METZ01_LOCUS477861</name>
</gene>
<accession>A0A383BXW0</accession>
<keyword evidence="1" id="KW-1133">Transmembrane helix</keyword>
<dbReference type="EMBL" id="UINC01204331">
    <property type="protein sequence ID" value="SVE25007.1"/>
    <property type="molecule type" value="Genomic_DNA"/>
</dbReference>
<proteinExistence type="predicted"/>
<protein>
    <submittedName>
        <fullName evidence="2">Uncharacterized protein</fullName>
    </submittedName>
</protein>
<evidence type="ECO:0000313" key="2">
    <source>
        <dbReference type="EMBL" id="SVE25007.1"/>
    </source>
</evidence>
<reference evidence="2" key="1">
    <citation type="submission" date="2018-05" db="EMBL/GenBank/DDBJ databases">
        <authorList>
            <person name="Lanie J.A."/>
            <person name="Ng W.-L."/>
            <person name="Kazmierczak K.M."/>
            <person name="Andrzejewski T.M."/>
            <person name="Davidsen T.M."/>
            <person name="Wayne K.J."/>
            <person name="Tettelin H."/>
            <person name="Glass J.I."/>
            <person name="Rusch D."/>
            <person name="Podicherti R."/>
            <person name="Tsui H.-C.T."/>
            <person name="Winkler M.E."/>
        </authorList>
    </citation>
    <scope>NUCLEOTIDE SEQUENCE</scope>
</reference>
<dbReference type="AlphaFoldDB" id="A0A383BXW0"/>
<evidence type="ECO:0000256" key="1">
    <source>
        <dbReference type="SAM" id="Phobius"/>
    </source>
</evidence>
<sequence>MEIKNSNKQHWISLGGKKIWLLKNARSWKLLLYLFISFVFILYSLLIFIYGGHYYREFEVNIKSVRDSVAIFASASLSQIRQTEKTDQI</sequence>
<feature type="transmembrane region" description="Helical" evidence="1">
    <location>
        <begin position="30"/>
        <end position="51"/>
    </location>
</feature>
<organism evidence="2">
    <name type="scientific">marine metagenome</name>
    <dbReference type="NCBI Taxonomy" id="408172"/>
    <lineage>
        <taxon>unclassified sequences</taxon>
        <taxon>metagenomes</taxon>
        <taxon>ecological metagenomes</taxon>
    </lineage>
</organism>